<organism evidence="1 2">
    <name type="scientific">Rhabditophanes sp. KR3021</name>
    <dbReference type="NCBI Taxonomy" id="114890"/>
    <lineage>
        <taxon>Eukaryota</taxon>
        <taxon>Metazoa</taxon>
        <taxon>Ecdysozoa</taxon>
        <taxon>Nematoda</taxon>
        <taxon>Chromadorea</taxon>
        <taxon>Rhabditida</taxon>
        <taxon>Tylenchina</taxon>
        <taxon>Panagrolaimomorpha</taxon>
        <taxon>Strongyloidoidea</taxon>
        <taxon>Alloionematidae</taxon>
        <taxon>Rhabditophanes</taxon>
    </lineage>
</organism>
<protein>
    <submittedName>
        <fullName evidence="2">ShKT domain-containing protein</fullName>
    </submittedName>
</protein>
<evidence type="ECO:0000313" key="1">
    <source>
        <dbReference type="Proteomes" id="UP000095286"/>
    </source>
</evidence>
<dbReference type="Proteomes" id="UP000095286">
    <property type="component" value="Unplaced"/>
</dbReference>
<evidence type="ECO:0000313" key="2">
    <source>
        <dbReference type="WBParaSite" id="RSKR_0000011900.1"/>
    </source>
</evidence>
<dbReference type="WBParaSite" id="RSKR_0000011900.1">
    <property type="protein sequence ID" value="RSKR_0000011900.1"/>
    <property type="gene ID" value="RSKR_0000011900"/>
</dbReference>
<reference evidence="2" key="1">
    <citation type="submission" date="2016-11" db="UniProtKB">
        <authorList>
            <consortium name="WormBaseParasite"/>
        </authorList>
    </citation>
    <scope>IDENTIFICATION</scope>
    <source>
        <strain evidence="2">KR3021</strain>
    </source>
</reference>
<name>A0AC35TFY5_9BILA</name>
<accession>A0AC35TFY5</accession>
<sequence>MIYKHICVLSILLLAFDTALTQESINLTNSSLFPLTISGAIGSSSATTPTIEAAILEETIIPNDDHIDIVYPSTLEVPNAYCTNILAQCDMSKELCTDPGLGKIYALLCPATCILSCKPSNSTLVGKLLMVQAFIKHGSEAPLIALTKSNFDSNFNNTPLGNLLPKGMNEMYIVGKKLRRRYGNDLGLITSDFNAFQVSTKSTGVEKTISSAMSLLNGLYDKSNSPNITGSRTNSFTPMPVFTNFLDTNYQWIEESVCPNFNNLLKSRVQMDYFKKINSQNADFIKLLGKASNKNSTDIFDYFDFIDTMRIYKANNISTVSYMNQSLYDYITELQNIVFGARLGAKVNAVNLTENGNMTKLSGGFMIQNMLDNAALKQLNNSFSNRSSTDTKIYLNIMDDSTYSSIMDVLGNKTLFTNSSFANPGSAMIFEIYEYNNTFKLQVAYLPDYASDFKVNQTQGVCDADSKTNLCTLSQFKSKVQKYLPGDVYSSCGLPKI</sequence>
<proteinExistence type="predicted"/>